<dbReference type="RefSeq" id="WP_209512592.1">
    <property type="nucleotide sequence ID" value="NZ_JAGGKS010000008.1"/>
</dbReference>
<accession>A0ABS4GGQ6</accession>
<dbReference type="Proteomes" id="UP001519342">
    <property type="component" value="Unassembled WGS sequence"/>
</dbReference>
<name>A0ABS4GGQ6_9FIRM</name>
<organism evidence="2 3">
    <name type="scientific">Sedimentibacter acidaminivorans</name>
    <dbReference type="NCBI Taxonomy" id="913099"/>
    <lineage>
        <taxon>Bacteria</taxon>
        <taxon>Bacillati</taxon>
        <taxon>Bacillota</taxon>
        <taxon>Tissierellia</taxon>
        <taxon>Sedimentibacter</taxon>
    </lineage>
</organism>
<protein>
    <submittedName>
        <fullName evidence="2">DNA-directed RNA polymerase subunit RPC12/RpoP</fullName>
    </submittedName>
</protein>
<keyword evidence="1" id="KW-0472">Membrane</keyword>
<keyword evidence="1" id="KW-0812">Transmembrane</keyword>
<reference evidence="2 3" key="1">
    <citation type="submission" date="2021-03" db="EMBL/GenBank/DDBJ databases">
        <title>Genomic Encyclopedia of Type Strains, Phase IV (KMG-IV): sequencing the most valuable type-strain genomes for metagenomic binning, comparative biology and taxonomic classification.</title>
        <authorList>
            <person name="Goeker M."/>
        </authorList>
    </citation>
    <scope>NUCLEOTIDE SEQUENCE [LARGE SCALE GENOMIC DNA]</scope>
    <source>
        <strain evidence="2 3">DSM 24004</strain>
    </source>
</reference>
<sequence>MELMIKYSEFLTIIVQASLITFAGFIFVGHWSEYVRKNRSRRKLKKGAKKKLREYTCYNCGFSAWALDRIVDTKCSKCGAKVITKPVPKIERSFICGTRGHNRELNFIKK</sequence>
<dbReference type="GO" id="GO:0000428">
    <property type="term" value="C:DNA-directed RNA polymerase complex"/>
    <property type="evidence" value="ECO:0007669"/>
    <property type="project" value="UniProtKB-KW"/>
</dbReference>
<evidence type="ECO:0000256" key="1">
    <source>
        <dbReference type="SAM" id="Phobius"/>
    </source>
</evidence>
<evidence type="ECO:0000313" key="3">
    <source>
        <dbReference type="Proteomes" id="UP001519342"/>
    </source>
</evidence>
<keyword evidence="1" id="KW-1133">Transmembrane helix</keyword>
<comment type="caution">
    <text evidence="2">The sequence shown here is derived from an EMBL/GenBank/DDBJ whole genome shotgun (WGS) entry which is preliminary data.</text>
</comment>
<keyword evidence="2" id="KW-0240">DNA-directed RNA polymerase</keyword>
<keyword evidence="3" id="KW-1185">Reference proteome</keyword>
<proteinExistence type="predicted"/>
<dbReference type="EMBL" id="JAGGKS010000008">
    <property type="protein sequence ID" value="MBP1926875.1"/>
    <property type="molecule type" value="Genomic_DNA"/>
</dbReference>
<keyword evidence="2" id="KW-0804">Transcription</keyword>
<feature type="transmembrane region" description="Helical" evidence="1">
    <location>
        <begin position="13"/>
        <end position="35"/>
    </location>
</feature>
<gene>
    <name evidence="2" type="ORF">J2Z76_002745</name>
</gene>
<evidence type="ECO:0000313" key="2">
    <source>
        <dbReference type="EMBL" id="MBP1926875.1"/>
    </source>
</evidence>